<name>A0ACA9PX45_9GLOM</name>
<sequence>MSELTKKSLTTYAFYKHCGKASSSSKVPLSGGHYNASGKHFDFYLKFIQYSLFQVEYTLLKIHRYLISQGTLATRPATSPVHILDITVKASCRCRSSVTQHSRDSPRRSKSIHNGR</sequence>
<gene>
    <name evidence="1" type="ORF">ACOLOM_LOCUS11350</name>
</gene>
<proteinExistence type="predicted"/>
<feature type="non-terminal residue" evidence="1">
    <location>
        <position position="116"/>
    </location>
</feature>
<evidence type="ECO:0000313" key="2">
    <source>
        <dbReference type="Proteomes" id="UP000789525"/>
    </source>
</evidence>
<evidence type="ECO:0000313" key="1">
    <source>
        <dbReference type="EMBL" id="CAG8725560.1"/>
    </source>
</evidence>
<keyword evidence="2" id="KW-1185">Reference proteome</keyword>
<protein>
    <submittedName>
        <fullName evidence="1">6564_t:CDS:1</fullName>
    </submittedName>
</protein>
<dbReference type="EMBL" id="CAJVPT010040494">
    <property type="protein sequence ID" value="CAG8725560.1"/>
    <property type="molecule type" value="Genomic_DNA"/>
</dbReference>
<accession>A0ACA9PX45</accession>
<dbReference type="Proteomes" id="UP000789525">
    <property type="component" value="Unassembled WGS sequence"/>
</dbReference>
<comment type="caution">
    <text evidence="1">The sequence shown here is derived from an EMBL/GenBank/DDBJ whole genome shotgun (WGS) entry which is preliminary data.</text>
</comment>
<reference evidence="1" key="1">
    <citation type="submission" date="2021-06" db="EMBL/GenBank/DDBJ databases">
        <authorList>
            <person name="Kallberg Y."/>
            <person name="Tangrot J."/>
            <person name="Rosling A."/>
        </authorList>
    </citation>
    <scope>NUCLEOTIDE SEQUENCE</scope>
    <source>
        <strain evidence="1">CL356</strain>
    </source>
</reference>
<organism evidence="1 2">
    <name type="scientific">Acaulospora colombiana</name>
    <dbReference type="NCBI Taxonomy" id="27376"/>
    <lineage>
        <taxon>Eukaryota</taxon>
        <taxon>Fungi</taxon>
        <taxon>Fungi incertae sedis</taxon>
        <taxon>Mucoromycota</taxon>
        <taxon>Glomeromycotina</taxon>
        <taxon>Glomeromycetes</taxon>
        <taxon>Diversisporales</taxon>
        <taxon>Acaulosporaceae</taxon>
        <taxon>Acaulospora</taxon>
    </lineage>
</organism>